<keyword evidence="10" id="KW-1185">Reference proteome</keyword>
<reference evidence="9 10" key="1">
    <citation type="journal article" date="2018" name="IMA Fungus">
        <title>IMA Genome-F 9: Draft genome sequence of Annulohypoxylon stygium, Aspergillus mulundensis, Berkeleyomyces basicola (syn. Thielaviopsis basicola), Ceratocystis smalleyi, two Cercospora beticola strains, Coleophoma cylindrospora, Fusarium fracticaudum, Phialophora cf. hyalina, and Morchella septimelata.</title>
        <authorList>
            <person name="Wingfield B.D."/>
            <person name="Bills G.F."/>
            <person name="Dong Y."/>
            <person name="Huang W."/>
            <person name="Nel W.J."/>
            <person name="Swalarsk-Parry B.S."/>
            <person name="Vaghefi N."/>
            <person name="Wilken P.M."/>
            <person name="An Z."/>
            <person name="de Beer Z.W."/>
            <person name="De Vos L."/>
            <person name="Chen L."/>
            <person name="Duong T.A."/>
            <person name="Gao Y."/>
            <person name="Hammerbacher A."/>
            <person name="Kikkert J.R."/>
            <person name="Li Y."/>
            <person name="Li H."/>
            <person name="Li K."/>
            <person name="Li Q."/>
            <person name="Liu X."/>
            <person name="Ma X."/>
            <person name="Naidoo K."/>
            <person name="Pethybridge S.J."/>
            <person name="Sun J."/>
            <person name="Steenkamp E.T."/>
            <person name="van der Nest M.A."/>
            <person name="van Wyk S."/>
            <person name="Wingfield M.J."/>
            <person name="Xiong C."/>
            <person name="Yue Q."/>
            <person name="Zhang X."/>
        </authorList>
    </citation>
    <scope>NUCLEOTIDE SEQUENCE [LARGE SCALE GENOMIC DNA]</scope>
    <source>
        <strain evidence="9 10">BP5796</strain>
    </source>
</reference>
<comment type="similarity">
    <text evidence="2">Belongs to the major facilitator superfamily. Monocarboxylate porter (TC 2.A.1.13) family.</text>
</comment>
<feature type="transmembrane region" description="Helical" evidence="8">
    <location>
        <begin position="135"/>
        <end position="157"/>
    </location>
</feature>
<gene>
    <name evidence="9" type="ORF">BP5796_13055</name>
</gene>
<keyword evidence="6 8" id="KW-0472">Membrane</keyword>
<evidence type="ECO:0000256" key="5">
    <source>
        <dbReference type="ARBA" id="ARBA00022989"/>
    </source>
</evidence>
<dbReference type="Pfam" id="PF07690">
    <property type="entry name" value="MFS_1"/>
    <property type="match status" value="1"/>
</dbReference>
<evidence type="ECO:0000256" key="2">
    <source>
        <dbReference type="ARBA" id="ARBA00006727"/>
    </source>
</evidence>
<dbReference type="GO" id="GO:0022857">
    <property type="term" value="F:transmembrane transporter activity"/>
    <property type="evidence" value="ECO:0007669"/>
    <property type="project" value="InterPro"/>
</dbReference>
<evidence type="ECO:0000313" key="9">
    <source>
        <dbReference type="EMBL" id="RDW56590.1"/>
    </source>
</evidence>
<accession>A0A3D8Q4I7</accession>
<feature type="transmembrane region" description="Helical" evidence="8">
    <location>
        <begin position="82"/>
        <end position="100"/>
    </location>
</feature>
<name>A0A3D8Q4I7_9HELO</name>
<feature type="transmembrane region" description="Helical" evidence="8">
    <location>
        <begin position="241"/>
        <end position="261"/>
    </location>
</feature>
<comment type="caution">
    <text evidence="9">The sequence shown here is derived from an EMBL/GenBank/DDBJ whole genome shotgun (WGS) entry which is preliminary data.</text>
</comment>
<feature type="compositionally biased region" description="Polar residues" evidence="7">
    <location>
        <begin position="11"/>
        <end position="22"/>
    </location>
</feature>
<dbReference type="AlphaFoldDB" id="A0A3D8Q4I7"/>
<sequence length="437" mass="46878">MSTLAEKPQDVENNIDSSSQDGKPTPPSSAPGIPPEEGVAGWLCVVGSSIGLFCTFGFLNAIGVFQTYYETNTLRAYDPSTISWIFALQLCLIWIPGPIFGRILDSYGPKPILIPCSILCVFSLCMTSLCTQYYQIILAQGLGFGLGACGIFTTCFVCPGQWFERRRGLALGIVTSGSSLGGVIFPFFVAQLIPQVGFNGTVRYTALFIGILLLIACCLVNSRMPRKPFPKDLLWFDFKLFADKSFALYTIGAFLVMWGLWAPFDYLPSMAQKAGFSPSLSIYLISILNAASVPGRILPGHLADKFGYFNTMTIVCLLAGISIIALWIPFDYSPSHAGIIIFAAVYGFLSGAFISLIMPCAAKSGSLQTLGQRFGTFQGVIAFSCLTGLPISGAILNTQGGFYLGLQFFSAVAMVVGACFIGASRVVLGGASLRLKV</sequence>
<dbReference type="PANTHER" id="PTHR11360">
    <property type="entry name" value="MONOCARBOXYLATE TRANSPORTER"/>
    <property type="match status" value="1"/>
</dbReference>
<feature type="transmembrane region" description="Helical" evidence="8">
    <location>
        <begin position="402"/>
        <end position="428"/>
    </location>
</feature>
<dbReference type="Proteomes" id="UP000256328">
    <property type="component" value="Unassembled WGS sequence"/>
</dbReference>
<feature type="transmembrane region" description="Helical" evidence="8">
    <location>
        <begin position="306"/>
        <end position="330"/>
    </location>
</feature>
<keyword evidence="4 8" id="KW-0812">Transmembrane</keyword>
<feature type="transmembrane region" description="Helical" evidence="8">
    <location>
        <begin position="39"/>
        <end position="62"/>
    </location>
</feature>
<dbReference type="SUPFAM" id="SSF103473">
    <property type="entry name" value="MFS general substrate transporter"/>
    <property type="match status" value="1"/>
</dbReference>
<feature type="transmembrane region" description="Helical" evidence="8">
    <location>
        <begin position="169"/>
        <end position="189"/>
    </location>
</feature>
<evidence type="ECO:0000313" key="10">
    <source>
        <dbReference type="Proteomes" id="UP000256328"/>
    </source>
</evidence>
<organism evidence="9 10">
    <name type="scientific">Coleophoma crateriformis</name>
    <dbReference type="NCBI Taxonomy" id="565419"/>
    <lineage>
        <taxon>Eukaryota</taxon>
        <taxon>Fungi</taxon>
        <taxon>Dikarya</taxon>
        <taxon>Ascomycota</taxon>
        <taxon>Pezizomycotina</taxon>
        <taxon>Leotiomycetes</taxon>
        <taxon>Helotiales</taxon>
        <taxon>Dermateaceae</taxon>
        <taxon>Coleophoma</taxon>
    </lineage>
</organism>
<comment type="subcellular location">
    <subcellularLocation>
        <location evidence="1">Membrane</location>
        <topology evidence="1">Multi-pass membrane protein</topology>
    </subcellularLocation>
</comment>
<evidence type="ECO:0000256" key="3">
    <source>
        <dbReference type="ARBA" id="ARBA00022448"/>
    </source>
</evidence>
<feature type="region of interest" description="Disordered" evidence="7">
    <location>
        <begin position="1"/>
        <end position="31"/>
    </location>
</feature>
<dbReference type="GO" id="GO:0016020">
    <property type="term" value="C:membrane"/>
    <property type="evidence" value="ECO:0007669"/>
    <property type="project" value="UniProtKB-SubCell"/>
</dbReference>
<dbReference type="EMBL" id="PDLN01000025">
    <property type="protein sequence ID" value="RDW56590.1"/>
    <property type="molecule type" value="Genomic_DNA"/>
</dbReference>
<dbReference type="InterPro" id="IPR036259">
    <property type="entry name" value="MFS_trans_sf"/>
</dbReference>
<feature type="transmembrane region" description="Helical" evidence="8">
    <location>
        <begin position="374"/>
        <end position="396"/>
    </location>
</feature>
<evidence type="ECO:0000256" key="8">
    <source>
        <dbReference type="SAM" id="Phobius"/>
    </source>
</evidence>
<keyword evidence="3" id="KW-0813">Transport</keyword>
<evidence type="ECO:0000256" key="7">
    <source>
        <dbReference type="SAM" id="MobiDB-lite"/>
    </source>
</evidence>
<dbReference type="Gene3D" id="1.20.1250.20">
    <property type="entry name" value="MFS general substrate transporter like domains"/>
    <property type="match status" value="2"/>
</dbReference>
<dbReference type="PANTHER" id="PTHR11360:SF224">
    <property type="entry name" value="MAJOR FACILITATOR SUPERFAMILY (MFS) PROFILE DOMAIN-CONTAINING PROTEIN-RELATED"/>
    <property type="match status" value="1"/>
</dbReference>
<keyword evidence="5 8" id="KW-1133">Transmembrane helix</keyword>
<proteinExistence type="inferred from homology"/>
<dbReference type="OrthoDB" id="5667at2759"/>
<feature type="transmembrane region" description="Helical" evidence="8">
    <location>
        <begin position="201"/>
        <end position="220"/>
    </location>
</feature>
<evidence type="ECO:0000256" key="4">
    <source>
        <dbReference type="ARBA" id="ARBA00022692"/>
    </source>
</evidence>
<feature type="transmembrane region" description="Helical" evidence="8">
    <location>
        <begin position="281"/>
        <end position="299"/>
    </location>
</feature>
<evidence type="ECO:0000256" key="1">
    <source>
        <dbReference type="ARBA" id="ARBA00004141"/>
    </source>
</evidence>
<dbReference type="InterPro" id="IPR050327">
    <property type="entry name" value="Proton-linked_MCT"/>
</dbReference>
<dbReference type="InterPro" id="IPR011701">
    <property type="entry name" value="MFS"/>
</dbReference>
<evidence type="ECO:0000256" key="6">
    <source>
        <dbReference type="ARBA" id="ARBA00023136"/>
    </source>
</evidence>
<feature type="transmembrane region" description="Helical" evidence="8">
    <location>
        <begin position="336"/>
        <end position="362"/>
    </location>
</feature>
<protein>
    <submittedName>
        <fullName evidence="9">MFS transporter-9</fullName>
    </submittedName>
</protein>